<accession>A0A1F4WGL6</accession>
<dbReference type="AlphaFoldDB" id="A0A1F4WGL6"/>
<evidence type="ECO:0000313" key="2">
    <source>
        <dbReference type="EMBL" id="OGC68605.1"/>
    </source>
</evidence>
<dbReference type="EMBL" id="MEWA01000038">
    <property type="protein sequence ID" value="OGC68605.1"/>
    <property type="molecule type" value="Genomic_DNA"/>
</dbReference>
<keyword evidence="1" id="KW-0472">Membrane</keyword>
<keyword evidence="1" id="KW-1133">Transmembrane helix</keyword>
<feature type="transmembrane region" description="Helical" evidence="1">
    <location>
        <begin position="28"/>
        <end position="46"/>
    </location>
</feature>
<evidence type="ECO:0000313" key="3">
    <source>
        <dbReference type="Proteomes" id="UP000179113"/>
    </source>
</evidence>
<reference evidence="2 3" key="1">
    <citation type="journal article" date="2016" name="Nat. Commun.">
        <title>Thousands of microbial genomes shed light on interconnected biogeochemical processes in an aquifer system.</title>
        <authorList>
            <person name="Anantharaman K."/>
            <person name="Brown C.T."/>
            <person name="Hug L.A."/>
            <person name="Sharon I."/>
            <person name="Castelle C.J."/>
            <person name="Probst A.J."/>
            <person name="Thomas B.C."/>
            <person name="Singh A."/>
            <person name="Wilkins M.J."/>
            <person name="Karaoz U."/>
            <person name="Brodie E.L."/>
            <person name="Williams K.H."/>
            <person name="Hubbard S.S."/>
            <person name="Banfield J.F."/>
        </authorList>
    </citation>
    <scope>NUCLEOTIDE SEQUENCE [LARGE SCALE GENOMIC DNA]</scope>
</reference>
<gene>
    <name evidence="2" type="ORF">A2415_01175</name>
</gene>
<name>A0A1F4WGL6_UNCKA</name>
<sequence length="223" mass="25652">MKRAFSSLGLMFLFPLQLVKKLSKDNFVSGLIFGAIFSLVVNLITVQVQEEISKQRTLEAIENEINLNFLQAKNVKETNDKALEKHDPLNYYHRSVEYSSDLWSQSSDPIRYVAQLDSNTQSLILLYYSIIVKNSNNIVRRVNDVFNQQYVNCFTVNLEFKSSNKDCITIGDTIRGGENVVAELMRENSQLVLENFHPTKDRLNSWFLRLMMGDKSVRVLSGK</sequence>
<evidence type="ECO:0000256" key="1">
    <source>
        <dbReference type="SAM" id="Phobius"/>
    </source>
</evidence>
<organism evidence="2 3">
    <name type="scientific">candidate division WWE3 bacterium RIFOXYC1_FULL_39_7</name>
    <dbReference type="NCBI Taxonomy" id="1802643"/>
    <lineage>
        <taxon>Bacteria</taxon>
        <taxon>Katanobacteria</taxon>
    </lineage>
</organism>
<keyword evidence="1" id="KW-0812">Transmembrane</keyword>
<comment type="caution">
    <text evidence="2">The sequence shown here is derived from an EMBL/GenBank/DDBJ whole genome shotgun (WGS) entry which is preliminary data.</text>
</comment>
<dbReference type="Proteomes" id="UP000179113">
    <property type="component" value="Unassembled WGS sequence"/>
</dbReference>
<protein>
    <submittedName>
        <fullName evidence="2">Uncharacterized protein</fullName>
    </submittedName>
</protein>
<proteinExistence type="predicted"/>